<dbReference type="EMBL" id="BKCJ010000928">
    <property type="protein sequence ID" value="GEU37431.1"/>
    <property type="molecule type" value="Genomic_DNA"/>
</dbReference>
<keyword evidence="1" id="KW-0175">Coiled coil</keyword>
<accession>A0A6L2JK76</accession>
<dbReference type="AlphaFoldDB" id="A0A6L2JK76"/>
<protein>
    <submittedName>
        <fullName evidence="3">Uncharacterized protein</fullName>
    </submittedName>
</protein>
<feature type="coiled-coil region" evidence="1">
    <location>
        <begin position="296"/>
        <end position="323"/>
    </location>
</feature>
<feature type="compositionally biased region" description="Basic residues" evidence="2">
    <location>
        <begin position="41"/>
        <end position="60"/>
    </location>
</feature>
<sequence length="669" mass="77334">MKESNTYKTYYDLATGKVILKPKYVRRSTGENTDQAPKASPGKRLKAIAKVTKSGKKKLPAQRLETLSEIALDDENDDEVSENADNEDDDDHDDDNANTKDDDEERHKEKLDEEDKGFDQRFHTPSHFESTNDEAYDKVTQEKINEEEEVNELYSDMNINLEGRDTKIIDALLANVQATQVIKDTHVIMTVVTPKVQQRSSSVSSGFISKMLNLNPDTCIDSILNLNNKSTYLVYVPVTTNDEIPPSSVTTLPLPPIPLIQLMQQTYVSTQTISPISSIFGIVDKYLANQMNEVVKAAVHLQLNKLREEAKAENEDFINIIDENIKKISRIKSKYKLRSKSPRFCRELKNAYEIDKVILETYGDIFTFKRRQDDEVEDEEPFDESNWGRREEDPERNLSQLVHERRRLLSQSTRLKKGPSLKQAKPPTPNCYWNKMLPTIHRPIQPWIGTLAQNEDPRELFNKLMDSPLDFSAFMLNRLKVDTLTPELLASLTFELMKGSCKSLVELEYFLDEVCKATTNQLDWNNPKGQQYPHDLRKPLPLIPNSQGRRVIPFNHFINNDLAYLSGGVSSRTYTTSVTKTKAAYYGHLKWIKDLVLNTMWINRESTRDVYSRNRIISIKKLTIVEWHNYNHLEWITVRRDDDKLYTFKEGDYNGLRLKDVEDMLLLLI</sequence>
<feature type="compositionally biased region" description="Basic and acidic residues" evidence="2">
    <location>
        <begin position="386"/>
        <end position="396"/>
    </location>
</feature>
<reference evidence="3" key="1">
    <citation type="journal article" date="2019" name="Sci. Rep.">
        <title>Draft genome of Tanacetum cinerariifolium, the natural source of mosquito coil.</title>
        <authorList>
            <person name="Yamashiro T."/>
            <person name="Shiraishi A."/>
            <person name="Satake H."/>
            <person name="Nakayama K."/>
        </authorList>
    </citation>
    <scope>NUCLEOTIDE SEQUENCE</scope>
</reference>
<comment type="caution">
    <text evidence="3">The sequence shown here is derived from an EMBL/GenBank/DDBJ whole genome shotgun (WGS) entry which is preliminary data.</text>
</comment>
<evidence type="ECO:0000313" key="3">
    <source>
        <dbReference type="EMBL" id="GEU37431.1"/>
    </source>
</evidence>
<feature type="compositionally biased region" description="Acidic residues" evidence="2">
    <location>
        <begin position="71"/>
        <end position="94"/>
    </location>
</feature>
<evidence type="ECO:0000256" key="1">
    <source>
        <dbReference type="SAM" id="Coils"/>
    </source>
</evidence>
<organism evidence="3">
    <name type="scientific">Tanacetum cinerariifolium</name>
    <name type="common">Dalmatian daisy</name>
    <name type="synonym">Chrysanthemum cinerariifolium</name>
    <dbReference type="NCBI Taxonomy" id="118510"/>
    <lineage>
        <taxon>Eukaryota</taxon>
        <taxon>Viridiplantae</taxon>
        <taxon>Streptophyta</taxon>
        <taxon>Embryophyta</taxon>
        <taxon>Tracheophyta</taxon>
        <taxon>Spermatophyta</taxon>
        <taxon>Magnoliopsida</taxon>
        <taxon>eudicotyledons</taxon>
        <taxon>Gunneridae</taxon>
        <taxon>Pentapetalae</taxon>
        <taxon>asterids</taxon>
        <taxon>campanulids</taxon>
        <taxon>Asterales</taxon>
        <taxon>Asteraceae</taxon>
        <taxon>Asteroideae</taxon>
        <taxon>Anthemideae</taxon>
        <taxon>Anthemidinae</taxon>
        <taxon>Tanacetum</taxon>
    </lineage>
</organism>
<evidence type="ECO:0000256" key="2">
    <source>
        <dbReference type="SAM" id="MobiDB-lite"/>
    </source>
</evidence>
<feature type="region of interest" description="Disordered" evidence="2">
    <location>
        <begin position="376"/>
        <end position="397"/>
    </location>
</feature>
<feature type="region of interest" description="Disordered" evidence="2">
    <location>
        <begin position="24"/>
        <end position="136"/>
    </location>
</feature>
<feature type="compositionally biased region" description="Basic and acidic residues" evidence="2">
    <location>
        <begin position="95"/>
        <end position="122"/>
    </location>
</feature>
<proteinExistence type="predicted"/>
<name>A0A6L2JK76_TANCI</name>
<gene>
    <name evidence="3" type="ORF">Tci_009409</name>
</gene>